<evidence type="ECO:0000259" key="1">
    <source>
        <dbReference type="Pfam" id="PF06445"/>
    </source>
</evidence>
<dbReference type="eggNOG" id="COG4832">
    <property type="taxonomic scope" value="Bacteria"/>
</dbReference>
<proteinExistence type="predicted"/>
<reference evidence="2" key="1">
    <citation type="submission" date="2012-02" db="EMBL/GenBank/DDBJ databases">
        <title>The complete genome of Solitalea canadensis DSM 3403.</title>
        <authorList>
            <consortium name="US DOE Joint Genome Institute (JGI-PGF)"/>
            <person name="Lucas S."/>
            <person name="Copeland A."/>
            <person name="Lapidus A."/>
            <person name="Glavina del Rio T."/>
            <person name="Dalin E."/>
            <person name="Tice H."/>
            <person name="Bruce D."/>
            <person name="Goodwin L."/>
            <person name="Pitluck S."/>
            <person name="Peters L."/>
            <person name="Ovchinnikova G."/>
            <person name="Lu M."/>
            <person name="Kyrpides N."/>
            <person name="Mavromatis K."/>
            <person name="Ivanova N."/>
            <person name="Brettin T."/>
            <person name="Detter J.C."/>
            <person name="Han C."/>
            <person name="Larimer F."/>
            <person name="Land M."/>
            <person name="Hauser L."/>
            <person name="Markowitz V."/>
            <person name="Cheng J.-F."/>
            <person name="Hugenholtz P."/>
            <person name="Woyke T."/>
            <person name="Wu D."/>
            <person name="Spring S."/>
            <person name="Schroeder M."/>
            <person name="Kopitz M."/>
            <person name="Brambilla E."/>
            <person name="Klenk H.-P."/>
            <person name="Eisen J.A."/>
        </authorList>
    </citation>
    <scope>NUCLEOTIDE SEQUENCE</scope>
    <source>
        <strain evidence="2">DSM 3403</strain>
    </source>
</reference>
<dbReference type="STRING" id="929556.Solca_1176"/>
<evidence type="ECO:0000313" key="3">
    <source>
        <dbReference type="Proteomes" id="UP000007590"/>
    </source>
</evidence>
<keyword evidence="3" id="KW-1185">Reference proteome</keyword>
<dbReference type="EMBL" id="CP003349">
    <property type="protein sequence ID" value="AFD06277.1"/>
    <property type="molecule type" value="Genomic_DNA"/>
</dbReference>
<dbReference type="Proteomes" id="UP000007590">
    <property type="component" value="Chromosome"/>
</dbReference>
<dbReference type="InterPro" id="IPR011256">
    <property type="entry name" value="Reg_factor_effector_dom_sf"/>
</dbReference>
<feature type="domain" description="GyrI-like small molecule binding" evidence="1">
    <location>
        <begin position="44"/>
        <end position="227"/>
    </location>
</feature>
<dbReference type="HOGENOM" id="CLU_083625_0_0_10"/>
<sequence>MVQGSAVDILLSFSRTFFVCIQKNYTMKIDLTKEHKQYYAAKNTPEIIEIAPAQFLSIEGKGDPSAQEYADLLQALYATAYAVKFIYKGLEKDFVVAKLEGLWWFDENKYSGFGISDAPQKIPRNEWSYRMLIRVPDFVTDVSLKKAVETVTSKKGIALASSVELFKMNEGKSVQMLHIGPFSKEPETLQIMNQFMQEKKLQRNGLHHEIYLSDFRKTPEEKLKTILREPVR</sequence>
<protein>
    <recommendedName>
        <fullName evidence="1">GyrI-like small molecule binding domain-containing protein</fullName>
    </recommendedName>
</protein>
<dbReference type="InterPro" id="IPR029442">
    <property type="entry name" value="GyrI-like"/>
</dbReference>
<dbReference type="SUPFAM" id="SSF55136">
    <property type="entry name" value="Probable bacterial effector-binding domain"/>
    <property type="match status" value="1"/>
</dbReference>
<dbReference type="Pfam" id="PF06445">
    <property type="entry name" value="GyrI-like"/>
    <property type="match status" value="1"/>
</dbReference>
<dbReference type="Gene3D" id="3.20.80.10">
    <property type="entry name" value="Regulatory factor, effector binding domain"/>
    <property type="match status" value="1"/>
</dbReference>
<dbReference type="AlphaFoldDB" id="H8KTE0"/>
<organism evidence="2 3">
    <name type="scientific">Solitalea canadensis (strain ATCC 29591 / DSM 3403 / JCM 21819 / LMG 8368 / NBRC 15130 / NCIMB 12057 / USAM 9D)</name>
    <name type="common">Flexibacter canadensis</name>
    <dbReference type="NCBI Taxonomy" id="929556"/>
    <lineage>
        <taxon>Bacteria</taxon>
        <taxon>Pseudomonadati</taxon>
        <taxon>Bacteroidota</taxon>
        <taxon>Sphingobacteriia</taxon>
        <taxon>Sphingobacteriales</taxon>
        <taxon>Sphingobacteriaceae</taxon>
        <taxon>Solitalea</taxon>
    </lineage>
</organism>
<accession>H8KTE0</accession>
<gene>
    <name evidence="2" type="ordered locus">Solca_1176</name>
</gene>
<dbReference type="PIRSF" id="PIRSF031644">
    <property type="entry name" value="UCP031644"/>
    <property type="match status" value="1"/>
</dbReference>
<dbReference type="KEGG" id="scn:Solca_1176"/>
<evidence type="ECO:0000313" key="2">
    <source>
        <dbReference type="EMBL" id="AFD06277.1"/>
    </source>
</evidence>
<name>H8KTE0_SOLCM</name>
<dbReference type="InterPro" id="IPR008319">
    <property type="entry name" value="GyrI-like_CCH_Lin2189-like"/>
</dbReference>